<dbReference type="InterPro" id="IPR036864">
    <property type="entry name" value="Zn2-C6_fun-type_DNA-bd_sf"/>
</dbReference>
<evidence type="ECO:0000256" key="3">
    <source>
        <dbReference type="ARBA" id="ARBA00023242"/>
    </source>
</evidence>
<dbReference type="CDD" id="cd00067">
    <property type="entry name" value="GAL4"/>
    <property type="match status" value="1"/>
</dbReference>
<dbReference type="OrthoDB" id="3014581at2759"/>
<dbReference type="Gene3D" id="4.10.240.10">
    <property type="entry name" value="Zn(2)-C6 fungal-type DNA-binding domain"/>
    <property type="match status" value="1"/>
</dbReference>
<keyword evidence="3" id="KW-0539">Nucleus</keyword>
<evidence type="ECO:0000256" key="4">
    <source>
        <dbReference type="SAM" id="MobiDB-lite"/>
    </source>
</evidence>
<accession>A0A6A6GYB3</accession>
<dbReference type="GO" id="GO:0006351">
    <property type="term" value="P:DNA-templated transcription"/>
    <property type="evidence" value="ECO:0007669"/>
    <property type="project" value="InterPro"/>
</dbReference>
<keyword evidence="7" id="KW-1185">Reference proteome</keyword>
<organism evidence="6 7">
    <name type="scientific">Viridothelium virens</name>
    <name type="common">Speckled blister lichen</name>
    <name type="synonym">Trypethelium virens</name>
    <dbReference type="NCBI Taxonomy" id="1048519"/>
    <lineage>
        <taxon>Eukaryota</taxon>
        <taxon>Fungi</taxon>
        <taxon>Dikarya</taxon>
        <taxon>Ascomycota</taxon>
        <taxon>Pezizomycotina</taxon>
        <taxon>Dothideomycetes</taxon>
        <taxon>Dothideomycetes incertae sedis</taxon>
        <taxon>Trypetheliales</taxon>
        <taxon>Trypetheliaceae</taxon>
        <taxon>Viridothelium</taxon>
    </lineage>
</organism>
<dbReference type="SUPFAM" id="SSF57701">
    <property type="entry name" value="Zn2/Cys6 DNA-binding domain"/>
    <property type="match status" value="1"/>
</dbReference>
<dbReference type="AlphaFoldDB" id="A0A6A6GYB3"/>
<proteinExistence type="predicted"/>
<dbReference type="GO" id="GO:0008270">
    <property type="term" value="F:zinc ion binding"/>
    <property type="evidence" value="ECO:0007669"/>
    <property type="project" value="InterPro"/>
</dbReference>
<dbReference type="Pfam" id="PF04082">
    <property type="entry name" value="Fungal_trans"/>
    <property type="match status" value="1"/>
</dbReference>
<dbReference type="Proteomes" id="UP000800092">
    <property type="component" value="Unassembled WGS sequence"/>
</dbReference>
<dbReference type="SMART" id="SM00066">
    <property type="entry name" value="GAL4"/>
    <property type="match status" value="1"/>
</dbReference>
<dbReference type="GO" id="GO:0000981">
    <property type="term" value="F:DNA-binding transcription factor activity, RNA polymerase II-specific"/>
    <property type="evidence" value="ECO:0007669"/>
    <property type="project" value="InterPro"/>
</dbReference>
<protein>
    <recommendedName>
        <fullName evidence="5">Zn(2)-C6 fungal-type domain-containing protein</fullName>
    </recommendedName>
</protein>
<feature type="domain" description="Zn(2)-C6 fungal-type" evidence="5">
    <location>
        <begin position="17"/>
        <end position="46"/>
    </location>
</feature>
<feature type="compositionally biased region" description="Basic and acidic residues" evidence="4">
    <location>
        <begin position="81"/>
        <end position="95"/>
    </location>
</feature>
<evidence type="ECO:0000259" key="5">
    <source>
        <dbReference type="PROSITE" id="PS50048"/>
    </source>
</evidence>
<evidence type="ECO:0000313" key="6">
    <source>
        <dbReference type="EMBL" id="KAF2230588.1"/>
    </source>
</evidence>
<reference evidence="6" key="1">
    <citation type="journal article" date="2020" name="Stud. Mycol.">
        <title>101 Dothideomycetes genomes: a test case for predicting lifestyles and emergence of pathogens.</title>
        <authorList>
            <person name="Haridas S."/>
            <person name="Albert R."/>
            <person name="Binder M."/>
            <person name="Bloem J."/>
            <person name="Labutti K."/>
            <person name="Salamov A."/>
            <person name="Andreopoulos B."/>
            <person name="Baker S."/>
            <person name="Barry K."/>
            <person name="Bills G."/>
            <person name="Bluhm B."/>
            <person name="Cannon C."/>
            <person name="Castanera R."/>
            <person name="Culley D."/>
            <person name="Daum C."/>
            <person name="Ezra D."/>
            <person name="Gonzalez J."/>
            <person name="Henrissat B."/>
            <person name="Kuo A."/>
            <person name="Liang C."/>
            <person name="Lipzen A."/>
            <person name="Lutzoni F."/>
            <person name="Magnuson J."/>
            <person name="Mondo S."/>
            <person name="Nolan M."/>
            <person name="Ohm R."/>
            <person name="Pangilinan J."/>
            <person name="Park H.-J."/>
            <person name="Ramirez L."/>
            <person name="Alfaro M."/>
            <person name="Sun H."/>
            <person name="Tritt A."/>
            <person name="Yoshinaga Y."/>
            <person name="Zwiers L.-H."/>
            <person name="Turgeon B."/>
            <person name="Goodwin S."/>
            <person name="Spatafora J."/>
            <person name="Crous P."/>
            <person name="Grigoriev I."/>
        </authorList>
    </citation>
    <scope>NUCLEOTIDE SEQUENCE</scope>
    <source>
        <strain evidence="6">Tuck. ex Michener</strain>
    </source>
</reference>
<dbReference type="CDD" id="cd12148">
    <property type="entry name" value="fungal_TF_MHR"/>
    <property type="match status" value="1"/>
</dbReference>
<evidence type="ECO:0000256" key="1">
    <source>
        <dbReference type="ARBA" id="ARBA00004123"/>
    </source>
</evidence>
<evidence type="ECO:0000256" key="2">
    <source>
        <dbReference type="ARBA" id="ARBA00022723"/>
    </source>
</evidence>
<dbReference type="InterPro" id="IPR007219">
    <property type="entry name" value="XnlR_reg_dom"/>
</dbReference>
<dbReference type="PANTHER" id="PTHR31001:SF90">
    <property type="entry name" value="CENTROMERE DNA-BINDING PROTEIN COMPLEX CBF3 SUBUNIT B"/>
    <property type="match status" value="1"/>
</dbReference>
<name>A0A6A6GYB3_VIRVR</name>
<dbReference type="PROSITE" id="PS00463">
    <property type="entry name" value="ZN2_CY6_FUNGAL_1"/>
    <property type="match status" value="1"/>
</dbReference>
<dbReference type="GO" id="GO:0005634">
    <property type="term" value="C:nucleus"/>
    <property type="evidence" value="ECO:0007669"/>
    <property type="project" value="UniProtKB-SubCell"/>
</dbReference>
<evidence type="ECO:0000313" key="7">
    <source>
        <dbReference type="Proteomes" id="UP000800092"/>
    </source>
</evidence>
<keyword evidence="2" id="KW-0479">Metal-binding</keyword>
<dbReference type="PANTHER" id="PTHR31001">
    <property type="entry name" value="UNCHARACTERIZED TRANSCRIPTIONAL REGULATORY PROTEIN"/>
    <property type="match status" value="1"/>
</dbReference>
<sequence length="721" mass="81011">MPKEQQKQVTPRQRPVSCRFCRSRKLRCSREAPCSNCVSRGVHCQLEDPIGPSGGSANVAEPDILQRLEKLEKLFDAQRSEQEVGLEKTPQRQRSESVQSLREWASPSTLSSQIQGLDNDVAWLESIYTDQNLSRHKIPSPRIVFRICPIQQVTGAQLYVFQHELHSTASIQPSRCIWLPRYAEAQILLEKFISDVHHLPYVTHVPSLPSMFEQVYTDLNQQHQMKPGQVILLLSIFASATYSWLRGDCERGLFSTPSEANKQASWWIKATQDVVDIAHRTSNVSIEGVQGILLVSFVLALLEGMSRRCRSSFSTAVLLARDLGLHRIDHPSNADRANTAQAEMGRRAWWYMCASEWSLAARLNGVTEGVYSCHPRQMITRKPLHVNDEEVFDGMTRAERPLSQPTKMSYSLHRIRLAEISRNIVDRTPLTMTYLGGPSRDDVMDIDTELQMLINDIPPFFSMSEAKLIETYEVSRTQAVDIMTQGHTLYFLLYAQRCKLHLPYLTRGFVDTTYSSLREICIKSARLSIQSQSYLLNSGLGPSSRLNCAGLLGGVFMASIVLLMDLCVNRSPQREDQRGEIVEAFRILEEAKQESETTSKFVDSLMFILRKHKVTPPKCTLAQQFLVESGKRQLGATPSDGNDTSTSQAYGAVTKDLPYGASSGACKMDEIGSTNISVNEFSGGDEMSSYFDELAQSLEHGDDLGNFDWNNIFSGLDSSLI</sequence>
<dbReference type="InterPro" id="IPR001138">
    <property type="entry name" value="Zn2Cys6_DnaBD"/>
</dbReference>
<gene>
    <name evidence="6" type="ORF">EV356DRAFT_491765</name>
</gene>
<dbReference type="PROSITE" id="PS50048">
    <property type="entry name" value="ZN2_CY6_FUNGAL_2"/>
    <property type="match status" value="1"/>
</dbReference>
<dbReference type="EMBL" id="ML991839">
    <property type="protein sequence ID" value="KAF2230588.1"/>
    <property type="molecule type" value="Genomic_DNA"/>
</dbReference>
<comment type="subcellular location">
    <subcellularLocation>
        <location evidence="1">Nucleus</location>
    </subcellularLocation>
</comment>
<dbReference type="Pfam" id="PF00172">
    <property type="entry name" value="Zn_clus"/>
    <property type="match status" value="1"/>
</dbReference>
<dbReference type="GO" id="GO:0003677">
    <property type="term" value="F:DNA binding"/>
    <property type="evidence" value="ECO:0007669"/>
    <property type="project" value="InterPro"/>
</dbReference>
<feature type="region of interest" description="Disordered" evidence="4">
    <location>
        <begin position="81"/>
        <end position="100"/>
    </location>
</feature>
<dbReference type="InterPro" id="IPR050613">
    <property type="entry name" value="Sec_Metabolite_Reg"/>
</dbReference>